<dbReference type="SUPFAM" id="SSF46955">
    <property type="entry name" value="Putative DNA-binding domain"/>
    <property type="match status" value="1"/>
</dbReference>
<evidence type="ECO:0000313" key="3">
    <source>
        <dbReference type="Proteomes" id="UP000009273"/>
    </source>
</evidence>
<dbReference type="RefSeq" id="YP_009015523.1">
    <property type="nucleotide sequence ID" value="NC_023719.1"/>
</dbReference>
<dbReference type="KEGG" id="vg:18563435"/>
<organism evidence="2 3">
    <name type="scientific">Bacillus phage G</name>
    <dbReference type="NCBI Taxonomy" id="2884420"/>
    <lineage>
        <taxon>Viruses</taxon>
        <taxon>Duplodnaviria</taxon>
        <taxon>Heunggongvirae</taxon>
        <taxon>Uroviricota</taxon>
        <taxon>Caudoviricetes</taxon>
        <taxon>Donellivirus</taxon>
        <taxon>Donellivirus gee</taxon>
    </lineage>
</organism>
<dbReference type="GeneID" id="18563435"/>
<dbReference type="EMBL" id="JN638751">
    <property type="protein sequence ID" value="AEO93479.1"/>
    <property type="molecule type" value="Genomic_DNA"/>
</dbReference>
<dbReference type="InterPro" id="IPR009061">
    <property type="entry name" value="DNA-bd_dom_put_sf"/>
</dbReference>
<proteinExistence type="predicted"/>
<evidence type="ECO:0000313" key="2">
    <source>
        <dbReference type="EMBL" id="AEO93479.1"/>
    </source>
</evidence>
<reference evidence="2 3" key="1">
    <citation type="submission" date="2011-09" db="EMBL/GenBank/DDBJ databases">
        <authorList>
            <person name="Pope W.H."/>
            <person name="Pedulla M.L."/>
            <person name="Ford M.E."/>
            <person name="Peebles C.L."/>
            <person name="Hatfull G.H."/>
            <person name="Hendrix R.W."/>
        </authorList>
    </citation>
    <scope>NUCLEOTIDE SEQUENCE [LARGE SCALE GENOMIC DNA]</scope>
    <source>
        <strain evidence="2">G</strain>
    </source>
</reference>
<name>G3M9W1_9CAUD</name>
<dbReference type="InterPro" id="IPR000551">
    <property type="entry name" value="MerR-type_HTH_dom"/>
</dbReference>
<protein>
    <submittedName>
        <fullName evidence="2">Gp220</fullName>
    </submittedName>
</protein>
<sequence>MTTLEKILSKEAFNIQDLAEVTKRKTQTIRSWEKKGIIKDADMRNSNNWRQYSKERFVEILNQILSHPWERQVIKNVAEVEYVINELTNKQEKAASDE</sequence>
<dbReference type="GO" id="GO:0003677">
    <property type="term" value="F:DNA binding"/>
    <property type="evidence" value="ECO:0007669"/>
    <property type="project" value="InterPro"/>
</dbReference>
<dbReference type="GO" id="GO:0006355">
    <property type="term" value="P:regulation of DNA-templated transcription"/>
    <property type="evidence" value="ECO:0007669"/>
    <property type="project" value="InterPro"/>
</dbReference>
<dbReference type="Gene3D" id="1.10.1660.10">
    <property type="match status" value="1"/>
</dbReference>
<evidence type="ECO:0000259" key="1">
    <source>
        <dbReference type="Pfam" id="PF13411"/>
    </source>
</evidence>
<accession>G3M9W1</accession>
<keyword evidence="3" id="KW-1185">Reference proteome</keyword>
<gene>
    <name evidence="2" type="primary">220</name>
    <name evidence="2" type="ORF">G_220</name>
</gene>
<dbReference type="Proteomes" id="UP000009273">
    <property type="component" value="Segment"/>
</dbReference>
<feature type="domain" description="HTH merR-type" evidence="1">
    <location>
        <begin position="14"/>
        <end position="56"/>
    </location>
</feature>
<dbReference type="Pfam" id="PF13411">
    <property type="entry name" value="MerR_1"/>
    <property type="match status" value="1"/>
</dbReference>